<keyword evidence="1" id="KW-0482">Metalloprotease</keyword>
<dbReference type="PRINTS" id="PR00998">
    <property type="entry name" value="CRBOXYPTASET"/>
</dbReference>
<evidence type="ECO:0000313" key="4">
    <source>
        <dbReference type="EMBL" id="SIT14363.1"/>
    </source>
</evidence>
<keyword evidence="5" id="KW-1185">Reference proteome</keyword>
<dbReference type="OrthoDB" id="9772308at2"/>
<evidence type="ECO:0000256" key="2">
    <source>
        <dbReference type="PIRSR" id="PIRSR006615-1"/>
    </source>
</evidence>
<dbReference type="RefSeq" id="WP_076532674.1">
    <property type="nucleotide sequence ID" value="NZ_BMEH01000006.1"/>
</dbReference>
<dbReference type="Proteomes" id="UP000186141">
    <property type="component" value="Unassembled WGS sequence"/>
</dbReference>
<dbReference type="GO" id="GO:0004181">
    <property type="term" value="F:metallocarboxypeptidase activity"/>
    <property type="evidence" value="ECO:0007669"/>
    <property type="project" value="UniProtKB-UniRule"/>
</dbReference>
<dbReference type="STRING" id="1086013.SAMN05421774_106155"/>
<feature type="binding site" evidence="2">
    <location>
        <position position="259"/>
    </location>
    <ligand>
        <name>Zn(2+)</name>
        <dbReference type="ChEBI" id="CHEBI:29105"/>
        <note>catalytic</note>
    </ligand>
</feature>
<dbReference type="Gene3D" id="1.10.1370.30">
    <property type="match status" value="1"/>
</dbReference>
<comment type="function">
    <text evidence="1">Broad specificity carboxypetidase that releases amino acids sequentially from the C-terminus, including neutral, aromatic, polar and basic residues.</text>
</comment>
<dbReference type="GO" id="GO:0006508">
    <property type="term" value="P:proteolysis"/>
    <property type="evidence" value="ECO:0007669"/>
    <property type="project" value="UniProtKB-UniRule"/>
</dbReference>
<organism evidence="4 5">
    <name type="scientific">Gemmobacter megaterium</name>
    <dbReference type="NCBI Taxonomy" id="1086013"/>
    <lineage>
        <taxon>Bacteria</taxon>
        <taxon>Pseudomonadati</taxon>
        <taxon>Pseudomonadota</taxon>
        <taxon>Alphaproteobacteria</taxon>
        <taxon>Rhodobacterales</taxon>
        <taxon>Paracoccaceae</taxon>
        <taxon>Gemmobacter</taxon>
    </lineage>
</organism>
<keyword evidence="2" id="KW-0862">Zinc</keyword>
<name>A0A1N7PUP6_9RHOB</name>
<keyword evidence="1 2" id="KW-0479">Metal-binding</keyword>
<dbReference type="Pfam" id="PF02074">
    <property type="entry name" value="Peptidase_M32"/>
    <property type="match status" value="1"/>
</dbReference>
<dbReference type="PROSITE" id="PS52034">
    <property type="entry name" value="PEPTIDASE_M32"/>
    <property type="match status" value="1"/>
</dbReference>
<comment type="catalytic activity">
    <reaction evidence="1">
        <text>Release of a C-terminal amino acid with broad specificity, except for -Pro.</text>
        <dbReference type="EC" id="3.4.17.19"/>
    </reaction>
</comment>
<accession>A0A1N7PUP6</accession>
<keyword evidence="1" id="KW-0645">Protease</keyword>
<evidence type="ECO:0000256" key="1">
    <source>
        <dbReference type="PIRNR" id="PIRNR006615"/>
    </source>
</evidence>
<feature type="active site" description="Proton donor/acceptor" evidence="3">
    <location>
        <position position="256"/>
    </location>
</feature>
<dbReference type="CDD" id="cd06460">
    <property type="entry name" value="M32_Taq"/>
    <property type="match status" value="1"/>
</dbReference>
<keyword evidence="1 4" id="KW-0121">Carboxypeptidase</keyword>
<dbReference type="SUPFAM" id="SSF55486">
    <property type="entry name" value="Metalloproteases ('zincins'), catalytic domain"/>
    <property type="match status" value="1"/>
</dbReference>
<dbReference type="PIRSF" id="PIRSF006615">
    <property type="entry name" value="Zn_crbxpep_Taq"/>
    <property type="match status" value="1"/>
</dbReference>
<dbReference type="PANTHER" id="PTHR34217:SF1">
    <property type="entry name" value="CARBOXYPEPTIDASE 1"/>
    <property type="match status" value="1"/>
</dbReference>
<evidence type="ECO:0000256" key="3">
    <source>
        <dbReference type="PIRSR" id="PIRSR006615-2"/>
    </source>
</evidence>
<sequence>MSYSDLMAYQRETEALAQIAGRLGWDQETMMARGSADQRAEETSALEGVLHARRTDPRVGDWLAGATPSDEIEAAQLRHIRREFERATKIPARLAQELARLTSLSQGIWAEARARDEVAHFLPNLSQVIALKREEAAALSQGTNADAYDALLDDYEPGATAEWIAGVFGRMRPRLVALREQVLDAPVPEPLKGEFPVEAQMRVARDLATAFGYDWTRGRLDLAVHPFSSGSGNDVRITTRVQETDPFNCFYSTIHEVGHAAYEQNIDQSYLLTPLGRGASMGVHESQSRSYENQLGRSRAFTGWLFRRMRAEGLALNLPDEEAFYAAVNRVQPGFIRTEADEVHYNLHIMMRFDLERALIAGDLLASDLETAWNDRFLADFGTVVDRPANGMLQDVHWSVGLFGYFPTYALGNLYAGCLTQALRADLPDLDGALSQGDTSAATGWMKDRLQRHGALREPRATVEHACGFVPEEAPLLEYLETKFRDLYRL</sequence>
<dbReference type="InterPro" id="IPR001333">
    <property type="entry name" value="Peptidase_M32_Taq"/>
</dbReference>
<comment type="similarity">
    <text evidence="1">Belongs to the peptidase M32 family.</text>
</comment>
<reference evidence="4 5" key="1">
    <citation type="submission" date="2017-01" db="EMBL/GenBank/DDBJ databases">
        <authorList>
            <person name="Mah S.A."/>
            <person name="Swanson W.J."/>
            <person name="Moy G.W."/>
            <person name="Vacquier V.D."/>
        </authorList>
    </citation>
    <scope>NUCLEOTIDE SEQUENCE [LARGE SCALE GENOMIC DNA]</scope>
    <source>
        <strain evidence="4 5">DSM 26375</strain>
    </source>
</reference>
<evidence type="ECO:0000313" key="5">
    <source>
        <dbReference type="Proteomes" id="UP000186141"/>
    </source>
</evidence>
<gene>
    <name evidence="4" type="ORF">SAMN05421774_106155</name>
</gene>
<proteinExistence type="inferred from homology"/>
<dbReference type="EC" id="3.4.17.19" evidence="1"/>
<feature type="binding site" evidence="2">
    <location>
        <position position="285"/>
    </location>
    <ligand>
        <name>Zn(2+)</name>
        <dbReference type="ChEBI" id="CHEBI:29105"/>
        <note>catalytic</note>
    </ligand>
</feature>
<protein>
    <recommendedName>
        <fullName evidence="1">Metal-dependent carboxypeptidase</fullName>
        <ecNumber evidence="1">3.4.17.19</ecNumber>
    </recommendedName>
</protein>
<comment type="cofactor">
    <cofactor evidence="2">
        <name>Zn(2+)</name>
        <dbReference type="ChEBI" id="CHEBI:29105"/>
    </cofactor>
    <text evidence="2">Binds 1 zinc ion per subunit.</text>
</comment>
<dbReference type="EMBL" id="FTOT01000006">
    <property type="protein sequence ID" value="SIT14363.1"/>
    <property type="molecule type" value="Genomic_DNA"/>
</dbReference>
<feature type="binding site" evidence="2">
    <location>
        <position position="255"/>
    </location>
    <ligand>
        <name>Zn(2+)</name>
        <dbReference type="ChEBI" id="CHEBI:29105"/>
        <note>catalytic</note>
    </ligand>
</feature>
<keyword evidence="1" id="KW-0378">Hydrolase</keyword>
<dbReference type="PANTHER" id="PTHR34217">
    <property type="entry name" value="METAL-DEPENDENT CARBOXYPEPTIDASE"/>
    <property type="match status" value="1"/>
</dbReference>
<dbReference type="AlphaFoldDB" id="A0A1N7PUP6"/>
<dbReference type="GO" id="GO:0046872">
    <property type="term" value="F:metal ion binding"/>
    <property type="evidence" value="ECO:0007669"/>
    <property type="project" value="UniProtKB-KW"/>
</dbReference>